<protein>
    <recommendedName>
        <fullName evidence="2">non-specific serine/threonine protein kinase</fullName>
        <ecNumber evidence="2">2.7.11.1</ecNumber>
    </recommendedName>
</protein>
<accession>A0ABM1EUP2</accession>
<dbReference type="InterPro" id="IPR022495">
    <property type="entry name" value="Bud32"/>
</dbReference>
<evidence type="ECO:0000256" key="4">
    <source>
        <dbReference type="ARBA" id="ARBA00022679"/>
    </source>
</evidence>
<dbReference type="RefSeq" id="XP_014675913.1">
    <property type="nucleotide sequence ID" value="XM_014820427.1"/>
</dbReference>
<dbReference type="Pfam" id="PF06293">
    <property type="entry name" value="Kdo"/>
    <property type="match status" value="1"/>
</dbReference>
<evidence type="ECO:0000256" key="9">
    <source>
        <dbReference type="ARBA" id="ARBA00047899"/>
    </source>
</evidence>
<dbReference type="InterPro" id="IPR008266">
    <property type="entry name" value="Tyr_kinase_AS"/>
</dbReference>
<reference evidence="13" key="1">
    <citation type="submission" date="2025-08" db="UniProtKB">
        <authorList>
            <consortium name="RefSeq"/>
        </authorList>
    </citation>
    <scope>IDENTIFICATION</scope>
</reference>
<evidence type="ECO:0000313" key="12">
    <source>
        <dbReference type="Proteomes" id="UP000695022"/>
    </source>
</evidence>
<evidence type="ECO:0000256" key="6">
    <source>
        <dbReference type="ARBA" id="ARBA00022741"/>
    </source>
</evidence>
<name>A0ABM1EUP2_PRICU</name>
<dbReference type="PANTHER" id="PTHR12209:SF0">
    <property type="entry name" value="EKC_KEOPS COMPLEX SUBUNIT TP53RK"/>
    <property type="match status" value="1"/>
</dbReference>
<dbReference type="InterPro" id="IPR011009">
    <property type="entry name" value="Kinase-like_dom_sf"/>
</dbReference>
<keyword evidence="8" id="KW-0067">ATP-binding</keyword>
<evidence type="ECO:0000256" key="2">
    <source>
        <dbReference type="ARBA" id="ARBA00012513"/>
    </source>
</evidence>
<dbReference type="Proteomes" id="UP000695022">
    <property type="component" value="Unplaced"/>
</dbReference>
<dbReference type="SUPFAM" id="SSF56112">
    <property type="entry name" value="Protein kinase-like (PK-like)"/>
    <property type="match status" value="1"/>
</dbReference>
<dbReference type="EC" id="2.7.11.1" evidence="2"/>
<evidence type="ECO:0000256" key="1">
    <source>
        <dbReference type="ARBA" id="ARBA00010630"/>
    </source>
</evidence>
<keyword evidence="5" id="KW-0819">tRNA processing</keyword>
<gene>
    <name evidence="13" type="primary">LOC106815899</name>
</gene>
<dbReference type="PROSITE" id="PS00109">
    <property type="entry name" value="PROTEIN_KINASE_TYR"/>
    <property type="match status" value="1"/>
</dbReference>
<keyword evidence="3" id="KW-0723">Serine/threonine-protein kinase</keyword>
<dbReference type="InterPro" id="IPR000719">
    <property type="entry name" value="Prot_kinase_dom"/>
</dbReference>
<evidence type="ECO:0000256" key="3">
    <source>
        <dbReference type="ARBA" id="ARBA00022527"/>
    </source>
</evidence>
<evidence type="ECO:0000256" key="5">
    <source>
        <dbReference type="ARBA" id="ARBA00022694"/>
    </source>
</evidence>
<comment type="catalytic activity">
    <reaction evidence="9">
        <text>L-threonyl-[protein] + ATP = O-phospho-L-threonyl-[protein] + ADP + H(+)</text>
        <dbReference type="Rhea" id="RHEA:46608"/>
        <dbReference type="Rhea" id="RHEA-COMP:11060"/>
        <dbReference type="Rhea" id="RHEA-COMP:11605"/>
        <dbReference type="ChEBI" id="CHEBI:15378"/>
        <dbReference type="ChEBI" id="CHEBI:30013"/>
        <dbReference type="ChEBI" id="CHEBI:30616"/>
        <dbReference type="ChEBI" id="CHEBI:61977"/>
        <dbReference type="ChEBI" id="CHEBI:456216"/>
        <dbReference type="EC" id="2.7.11.1"/>
    </reaction>
</comment>
<dbReference type="Gene3D" id="3.30.200.20">
    <property type="entry name" value="Phosphorylase Kinase, domain 1"/>
    <property type="match status" value="1"/>
</dbReference>
<evidence type="ECO:0000313" key="13">
    <source>
        <dbReference type="RefSeq" id="XP_014675913.1"/>
    </source>
</evidence>
<dbReference type="Gene3D" id="1.10.510.10">
    <property type="entry name" value="Transferase(Phosphotransferase) domain 1"/>
    <property type="match status" value="1"/>
</dbReference>
<evidence type="ECO:0000259" key="11">
    <source>
        <dbReference type="PROSITE" id="PS50011"/>
    </source>
</evidence>
<comment type="similarity">
    <text evidence="1">Belongs to the protein kinase superfamily. BUD32 family.</text>
</comment>
<keyword evidence="4" id="KW-0808">Transferase</keyword>
<evidence type="ECO:0000256" key="8">
    <source>
        <dbReference type="ARBA" id="ARBA00022840"/>
    </source>
</evidence>
<organism evidence="12 13">
    <name type="scientific">Priapulus caudatus</name>
    <name type="common">Priapulid worm</name>
    <dbReference type="NCBI Taxonomy" id="37621"/>
    <lineage>
        <taxon>Eukaryota</taxon>
        <taxon>Metazoa</taxon>
        <taxon>Ecdysozoa</taxon>
        <taxon>Scalidophora</taxon>
        <taxon>Priapulida</taxon>
        <taxon>Priapulimorpha</taxon>
        <taxon>Priapulimorphida</taxon>
        <taxon>Priapulidae</taxon>
        <taxon>Priapulus</taxon>
    </lineage>
</organism>
<dbReference type="PANTHER" id="PTHR12209">
    <property type="entry name" value="NON-SPECIFIC SERINE/THREONINE PROTEIN KINASE"/>
    <property type="match status" value="1"/>
</dbReference>
<dbReference type="NCBIfam" id="TIGR03724">
    <property type="entry name" value="arch_bud32"/>
    <property type="match status" value="1"/>
</dbReference>
<sequence>MSSTLGASESSILLKQGAESKIHAVTFLGLPTVVKERFPKTYRHPALDASLTRERMKAELRAIAKCRQIGVRVPVIYFVDEQKSSIYMEHIQNSNTVRDFIQKVQAGSGDAQRLLVPLMAKVGAIIGTLHSNNLIHGDLTTSNMLLLEPAADANIILIDFGLSYVEASAEDKGVDLYVLERAFLSTHPNSEELFAHIISAYQEANKKGLREVMSKFEEVRLRGRKRSMVG</sequence>
<keyword evidence="12" id="KW-1185">Reference proteome</keyword>
<keyword evidence="6" id="KW-0547">Nucleotide-binding</keyword>
<evidence type="ECO:0000256" key="7">
    <source>
        <dbReference type="ARBA" id="ARBA00022777"/>
    </source>
</evidence>
<feature type="domain" description="Protein kinase" evidence="11">
    <location>
        <begin position="1"/>
        <end position="230"/>
    </location>
</feature>
<dbReference type="PROSITE" id="PS50011">
    <property type="entry name" value="PROTEIN_KINASE_DOM"/>
    <property type="match status" value="1"/>
</dbReference>
<comment type="catalytic activity">
    <reaction evidence="10">
        <text>L-seryl-[protein] + ATP = O-phospho-L-seryl-[protein] + ADP + H(+)</text>
        <dbReference type="Rhea" id="RHEA:17989"/>
        <dbReference type="Rhea" id="RHEA-COMP:9863"/>
        <dbReference type="Rhea" id="RHEA-COMP:11604"/>
        <dbReference type="ChEBI" id="CHEBI:15378"/>
        <dbReference type="ChEBI" id="CHEBI:29999"/>
        <dbReference type="ChEBI" id="CHEBI:30616"/>
        <dbReference type="ChEBI" id="CHEBI:83421"/>
        <dbReference type="ChEBI" id="CHEBI:456216"/>
        <dbReference type="EC" id="2.7.11.1"/>
    </reaction>
</comment>
<evidence type="ECO:0000256" key="10">
    <source>
        <dbReference type="ARBA" id="ARBA00048679"/>
    </source>
</evidence>
<keyword evidence="7" id="KW-0418">Kinase</keyword>
<dbReference type="GeneID" id="106815899"/>
<proteinExistence type="inferred from homology"/>